<evidence type="ECO:0000313" key="3">
    <source>
        <dbReference type="EMBL" id="MEJ2888000.1"/>
    </source>
</evidence>
<name>A0ABU8N7R4_9PSEU</name>
<proteinExistence type="predicted"/>
<feature type="domain" description="ATP-grasp" evidence="2">
    <location>
        <begin position="121"/>
        <end position="313"/>
    </location>
</feature>
<dbReference type="Gene3D" id="3.30.470.20">
    <property type="entry name" value="ATP-grasp fold, B domain"/>
    <property type="match status" value="1"/>
</dbReference>
<organism evidence="3 4">
    <name type="scientific">Actinomycetospora aeridis</name>
    <dbReference type="NCBI Taxonomy" id="3129231"/>
    <lineage>
        <taxon>Bacteria</taxon>
        <taxon>Bacillati</taxon>
        <taxon>Actinomycetota</taxon>
        <taxon>Actinomycetes</taxon>
        <taxon>Pseudonocardiales</taxon>
        <taxon>Pseudonocardiaceae</taxon>
        <taxon>Actinomycetospora</taxon>
    </lineage>
</organism>
<dbReference type="PROSITE" id="PS50975">
    <property type="entry name" value="ATP_GRASP"/>
    <property type="match status" value="1"/>
</dbReference>
<dbReference type="RefSeq" id="WP_337714491.1">
    <property type="nucleotide sequence ID" value="NZ_JBBEGL010000004.1"/>
</dbReference>
<keyword evidence="1" id="KW-0547">Nucleotide-binding</keyword>
<dbReference type="Proteomes" id="UP001370100">
    <property type="component" value="Unassembled WGS sequence"/>
</dbReference>
<sequence>MRREYVRTPFACVLGDMDLVRPLGMAGIPVATVGPEGATPRFSRYTRAAVTWSGDTTRTDELAAALLAFAAACDERPVLYFQNDAEVLFASRERDRLAPALGLPLGDPTVVEDLLDKRRFGVLAAKLGLPVPGERLLDTTGAPGDQELRFPLIVKPPSRGDGAWAQLGTDGKALRVDSADELAAVWPLLGTLGAQVVAQDFVPGEEDRIESYHCYVDTAGETAGEFTGRKIRTRPRHYGFTTSLEITDERDVRDLGRAVVERLGLRGVAKVDLKRAPDGELVLLEVNPRFNLWHHPGAVAGVNLPAIVHADLTGRPRPPAATARVGVRWCNAIDAAAAREQGLSLPAWLRWAAGCEARAHLTPDDPGAIVGRAAWRLGQKLGVRR</sequence>
<evidence type="ECO:0000259" key="2">
    <source>
        <dbReference type="PROSITE" id="PS50975"/>
    </source>
</evidence>
<dbReference type="InterPro" id="IPR011761">
    <property type="entry name" value="ATP-grasp"/>
</dbReference>
<gene>
    <name evidence="3" type="ORF">WCD41_16180</name>
</gene>
<dbReference type="SUPFAM" id="SSF56059">
    <property type="entry name" value="Glutathione synthetase ATP-binding domain-like"/>
    <property type="match status" value="1"/>
</dbReference>
<keyword evidence="1" id="KW-0067">ATP-binding</keyword>
<reference evidence="3 4" key="1">
    <citation type="submission" date="2024-03" db="EMBL/GenBank/DDBJ databases">
        <title>Actinomycetospora sp. OC33-EN06, a novel actinomycete isolated from wild orchid (Aerides multiflora).</title>
        <authorList>
            <person name="Suriyachadkun C."/>
        </authorList>
    </citation>
    <scope>NUCLEOTIDE SEQUENCE [LARGE SCALE GENOMIC DNA]</scope>
    <source>
        <strain evidence="3 4">OC33-EN06</strain>
    </source>
</reference>
<dbReference type="EMBL" id="JBBEGL010000004">
    <property type="protein sequence ID" value="MEJ2888000.1"/>
    <property type="molecule type" value="Genomic_DNA"/>
</dbReference>
<comment type="caution">
    <text evidence="3">The sequence shown here is derived from an EMBL/GenBank/DDBJ whole genome shotgun (WGS) entry which is preliminary data.</text>
</comment>
<keyword evidence="4" id="KW-1185">Reference proteome</keyword>
<dbReference type="Pfam" id="PF15632">
    <property type="entry name" value="ATPgrasp_Ter"/>
    <property type="match status" value="1"/>
</dbReference>
<protein>
    <submittedName>
        <fullName evidence="3">ATP-grasp domain-containing protein</fullName>
    </submittedName>
</protein>
<accession>A0ABU8N7R4</accession>
<evidence type="ECO:0000256" key="1">
    <source>
        <dbReference type="PROSITE-ProRule" id="PRU00409"/>
    </source>
</evidence>
<evidence type="ECO:0000313" key="4">
    <source>
        <dbReference type="Proteomes" id="UP001370100"/>
    </source>
</evidence>